<dbReference type="PROSITE" id="PS51450">
    <property type="entry name" value="LRR"/>
    <property type="match status" value="1"/>
</dbReference>
<evidence type="ECO:0000313" key="9">
    <source>
        <dbReference type="Proteomes" id="UP001642360"/>
    </source>
</evidence>
<dbReference type="EMBL" id="CAUOFW020006946">
    <property type="protein sequence ID" value="CAK9176948.1"/>
    <property type="molecule type" value="Genomic_DNA"/>
</dbReference>
<dbReference type="InterPro" id="IPR032675">
    <property type="entry name" value="LRR_dom_sf"/>
</dbReference>
<evidence type="ECO:0000313" key="8">
    <source>
        <dbReference type="EMBL" id="CAK9176948.1"/>
    </source>
</evidence>
<evidence type="ECO:0000256" key="5">
    <source>
        <dbReference type="ARBA" id="ARBA00023136"/>
    </source>
</evidence>
<dbReference type="Gene3D" id="3.80.10.10">
    <property type="entry name" value="Ribonuclease Inhibitor"/>
    <property type="match status" value="1"/>
</dbReference>
<evidence type="ECO:0000256" key="1">
    <source>
        <dbReference type="ARBA" id="ARBA00004479"/>
    </source>
</evidence>
<evidence type="ECO:0000256" key="4">
    <source>
        <dbReference type="ARBA" id="ARBA00022989"/>
    </source>
</evidence>
<comment type="subcellular location">
    <subcellularLocation>
        <location evidence="1">Membrane</location>
        <topology evidence="1">Single-pass type I membrane protein</topology>
    </subcellularLocation>
</comment>
<keyword evidence="5 7" id="KW-0472">Membrane</keyword>
<evidence type="ECO:0000256" key="2">
    <source>
        <dbReference type="ARBA" id="ARBA00022692"/>
    </source>
</evidence>
<dbReference type="InterPro" id="IPR046956">
    <property type="entry name" value="RLP23-like"/>
</dbReference>
<keyword evidence="6" id="KW-0325">Glycoprotein</keyword>
<dbReference type="SUPFAM" id="SSF52058">
    <property type="entry name" value="L domain-like"/>
    <property type="match status" value="1"/>
</dbReference>
<dbReference type="GO" id="GO:0016020">
    <property type="term" value="C:membrane"/>
    <property type="evidence" value="ECO:0007669"/>
    <property type="project" value="UniProtKB-SubCell"/>
</dbReference>
<dbReference type="InterPro" id="IPR001611">
    <property type="entry name" value="Leu-rich_rpt"/>
</dbReference>
<evidence type="ECO:0000256" key="6">
    <source>
        <dbReference type="ARBA" id="ARBA00023180"/>
    </source>
</evidence>
<keyword evidence="9" id="KW-1185">Reference proteome</keyword>
<dbReference type="PANTHER" id="PTHR48063:SF98">
    <property type="entry name" value="LRR RECEPTOR-LIKE SERINE_THREONINE-PROTEIN KINASE FLS2"/>
    <property type="match status" value="1"/>
</dbReference>
<comment type="caution">
    <text evidence="8">The sequence shown here is derived from an EMBL/GenBank/DDBJ whole genome shotgun (WGS) entry which is preliminary data.</text>
</comment>
<keyword evidence="4 7" id="KW-1133">Transmembrane helix</keyword>
<dbReference type="PANTHER" id="PTHR48063">
    <property type="entry name" value="LRR RECEPTOR-LIKE KINASE"/>
    <property type="match status" value="1"/>
</dbReference>
<dbReference type="Pfam" id="PF00560">
    <property type="entry name" value="LRR_1"/>
    <property type="match status" value="2"/>
</dbReference>
<sequence length="163" mass="18457">MEMLECLDLSKNHLSGEIPPDFARLHILSVLDLSDNNLSGKIPSSTQLQSFDASSYAGNRDLCGLPLTKCPGDEAAAQVPSDIGHGIDNNFEEDEDRFVTFGFYVSMVLGFILAFWAVFGTLLLKRSWQHAYFQFLNNIKDWIYVTTAVYMARLRRKLTSYMM</sequence>
<dbReference type="PRINTS" id="PR00019">
    <property type="entry name" value="LEURICHRPT"/>
</dbReference>
<evidence type="ECO:0000256" key="3">
    <source>
        <dbReference type="ARBA" id="ARBA00022729"/>
    </source>
</evidence>
<gene>
    <name evidence="8" type="ORF">ILEXP_LOCUS46813</name>
</gene>
<keyword evidence="2 7" id="KW-0812">Transmembrane</keyword>
<protein>
    <submittedName>
        <fullName evidence="8">Uncharacterized protein</fullName>
    </submittedName>
</protein>
<evidence type="ECO:0000256" key="7">
    <source>
        <dbReference type="SAM" id="Phobius"/>
    </source>
</evidence>
<name>A0ABC8U5C2_9AQUA</name>
<accession>A0ABC8U5C2</accession>
<dbReference type="Proteomes" id="UP001642360">
    <property type="component" value="Unassembled WGS sequence"/>
</dbReference>
<dbReference type="AlphaFoldDB" id="A0ABC8U5C2"/>
<reference evidence="8 9" key="1">
    <citation type="submission" date="2024-02" db="EMBL/GenBank/DDBJ databases">
        <authorList>
            <person name="Vignale AGUSTIN F."/>
            <person name="Sosa J E."/>
            <person name="Modenutti C."/>
        </authorList>
    </citation>
    <scope>NUCLEOTIDE SEQUENCE [LARGE SCALE GENOMIC DNA]</scope>
</reference>
<feature type="transmembrane region" description="Helical" evidence="7">
    <location>
        <begin position="101"/>
        <end position="124"/>
    </location>
</feature>
<organism evidence="8 9">
    <name type="scientific">Ilex paraguariensis</name>
    <name type="common">yerba mate</name>
    <dbReference type="NCBI Taxonomy" id="185542"/>
    <lineage>
        <taxon>Eukaryota</taxon>
        <taxon>Viridiplantae</taxon>
        <taxon>Streptophyta</taxon>
        <taxon>Embryophyta</taxon>
        <taxon>Tracheophyta</taxon>
        <taxon>Spermatophyta</taxon>
        <taxon>Magnoliopsida</taxon>
        <taxon>eudicotyledons</taxon>
        <taxon>Gunneridae</taxon>
        <taxon>Pentapetalae</taxon>
        <taxon>asterids</taxon>
        <taxon>campanulids</taxon>
        <taxon>Aquifoliales</taxon>
        <taxon>Aquifoliaceae</taxon>
        <taxon>Ilex</taxon>
    </lineage>
</organism>
<proteinExistence type="predicted"/>
<keyword evidence="3" id="KW-0732">Signal</keyword>